<evidence type="ECO:0000313" key="2">
    <source>
        <dbReference type="EMBL" id="OCA91808.1"/>
    </source>
</evidence>
<keyword evidence="1" id="KW-0472">Membrane</keyword>
<keyword evidence="3" id="KW-1185">Reference proteome</keyword>
<feature type="transmembrane region" description="Helical" evidence="1">
    <location>
        <begin position="12"/>
        <end position="34"/>
    </location>
</feature>
<dbReference type="Proteomes" id="UP000092578">
    <property type="component" value="Unassembled WGS sequence"/>
</dbReference>
<gene>
    <name evidence="2" type="ORF">A8F95_19785</name>
</gene>
<reference evidence="3" key="1">
    <citation type="submission" date="2016-05" db="EMBL/GenBank/DDBJ databases">
        <authorList>
            <person name="Liu B."/>
            <person name="Wang J."/>
            <person name="Zhu Y."/>
            <person name="Liu G."/>
            <person name="Chen Q."/>
            <person name="Chen Z."/>
            <person name="Lan J."/>
            <person name="Che J."/>
            <person name="Ge C."/>
            <person name="Shi H."/>
            <person name="Pan Z."/>
            <person name="Liu X."/>
        </authorList>
    </citation>
    <scope>NUCLEOTIDE SEQUENCE [LARGE SCALE GENOMIC DNA]</scope>
    <source>
        <strain evidence="3">FJAT-27215</strain>
    </source>
</reference>
<protein>
    <submittedName>
        <fullName evidence="2">Uncharacterized protein</fullName>
    </submittedName>
</protein>
<feature type="transmembrane region" description="Helical" evidence="1">
    <location>
        <begin position="40"/>
        <end position="60"/>
    </location>
</feature>
<name>A0A1B9B6V7_9BACI</name>
<proteinExistence type="predicted"/>
<dbReference type="EMBL" id="MAYT01000005">
    <property type="protein sequence ID" value="OCA91808.1"/>
    <property type="molecule type" value="Genomic_DNA"/>
</dbReference>
<evidence type="ECO:0000313" key="3">
    <source>
        <dbReference type="Proteomes" id="UP000092578"/>
    </source>
</evidence>
<keyword evidence="1" id="KW-0812">Transmembrane</keyword>
<sequence>MKFPGKFLIKLMLLSSYLVGGSAFFILILSKGIITLTSPFYLLGIFLFVYGWVWLARTYLSKQKDGNKQLTQHKIIH</sequence>
<accession>A0A1B9B6V7</accession>
<evidence type="ECO:0000256" key="1">
    <source>
        <dbReference type="SAM" id="Phobius"/>
    </source>
</evidence>
<organism evidence="2 3">
    <name type="scientific">Pseudobacillus wudalianchiensis</name>
    <dbReference type="NCBI Taxonomy" id="1743143"/>
    <lineage>
        <taxon>Bacteria</taxon>
        <taxon>Bacillati</taxon>
        <taxon>Bacillota</taxon>
        <taxon>Bacilli</taxon>
        <taxon>Bacillales</taxon>
        <taxon>Bacillaceae</taxon>
        <taxon>Pseudobacillus</taxon>
    </lineage>
</organism>
<keyword evidence="1" id="KW-1133">Transmembrane helix</keyword>
<dbReference type="AlphaFoldDB" id="A0A1B9B6V7"/>
<comment type="caution">
    <text evidence="2">The sequence shown here is derived from an EMBL/GenBank/DDBJ whole genome shotgun (WGS) entry which is preliminary data.</text>
</comment>